<name>H1VXW6_COLHI</name>
<evidence type="ECO:0000256" key="1">
    <source>
        <dbReference type="SAM" id="MobiDB-lite"/>
    </source>
</evidence>
<evidence type="ECO:0000313" key="2">
    <source>
        <dbReference type="EMBL" id="CCF45078.1"/>
    </source>
</evidence>
<gene>
    <name evidence="2" type="ORF">CH063_14280</name>
</gene>
<dbReference type="AlphaFoldDB" id="H1VXW6"/>
<reference evidence="3" key="1">
    <citation type="journal article" date="2012" name="Nat. Genet.">
        <title>Lifestyle transitions in plant pathogenic Colletotrichum fungi deciphered by genome and transcriptome analyses.</title>
        <authorList>
            <person name="O'Connell R.J."/>
            <person name="Thon M.R."/>
            <person name="Hacquard S."/>
            <person name="Amyotte S.G."/>
            <person name="Kleemann J."/>
            <person name="Torres M.F."/>
            <person name="Damm U."/>
            <person name="Buiate E.A."/>
            <person name="Epstein L."/>
            <person name="Alkan N."/>
            <person name="Altmueller J."/>
            <person name="Alvarado-Balderrama L."/>
            <person name="Bauser C.A."/>
            <person name="Becker C."/>
            <person name="Birren B.W."/>
            <person name="Chen Z."/>
            <person name="Choi J."/>
            <person name="Crouch J.A."/>
            <person name="Duvick J.P."/>
            <person name="Farman M.A."/>
            <person name="Gan P."/>
            <person name="Heiman D."/>
            <person name="Henrissat B."/>
            <person name="Howard R.J."/>
            <person name="Kabbage M."/>
            <person name="Koch C."/>
            <person name="Kracher B."/>
            <person name="Kubo Y."/>
            <person name="Law A.D."/>
            <person name="Lebrun M.-H."/>
            <person name="Lee Y.-H."/>
            <person name="Miyara I."/>
            <person name="Moore N."/>
            <person name="Neumann U."/>
            <person name="Nordstroem K."/>
            <person name="Panaccione D.G."/>
            <person name="Panstruga R."/>
            <person name="Place M."/>
            <person name="Proctor R.H."/>
            <person name="Prusky D."/>
            <person name="Rech G."/>
            <person name="Reinhardt R."/>
            <person name="Rollins J.A."/>
            <person name="Rounsley S."/>
            <person name="Schardl C.L."/>
            <person name="Schwartz D.C."/>
            <person name="Shenoy N."/>
            <person name="Shirasu K."/>
            <person name="Sikhakolli U.R."/>
            <person name="Stueber K."/>
            <person name="Sukno S.A."/>
            <person name="Sweigard J.A."/>
            <person name="Takano Y."/>
            <person name="Takahara H."/>
            <person name="Trail F."/>
            <person name="van der Does H.C."/>
            <person name="Voll L.M."/>
            <person name="Will I."/>
            <person name="Young S."/>
            <person name="Zeng Q."/>
            <person name="Zhang J."/>
            <person name="Zhou S."/>
            <person name="Dickman M.B."/>
            <person name="Schulze-Lefert P."/>
            <person name="Ver Loren van Themaat E."/>
            <person name="Ma L.-J."/>
            <person name="Vaillancourt L.J."/>
        </authorList>
    </citation>
    <scope>NUCLEOTIDE SEQUENCE [LARGE SCALE GENOMIC DNA]</scope>
    <source>
        <strain evidence="3">IMI 349063</strain>
    </source>
</reference>
<feature type="compositionally biased region" description="Basic residues" evidence="1">
    <location>
        <begin position="172"/>
        <end position="182"/>
    </location>
</feature>
<dbReference type="EMBL" id="CACQ02007417">
    <property type="protein sequence ID" value="CCF45078.1"/>
    <property type="molecule type" value="Genomic_DNA"/>
</dbReference>
<dbReference type="HOGENOM" id="CLU_1402331_0_0_1"/>
<organism evidence="2 3">
    <name type="scientific">Colletotrichum higginsianum (strain IMI 349063)</name>
    <name type="common">Crucifer anthracnose fungus</name>
    <dbReference type="NCBI Taxonomy" id="759273"/>
    <lineage>
        <taxon>Eukaryota</taxon>
        <taxon>Fungi</taxon>
        <taxon>Dikarya</taxon>
        <taxon>Ascomycota</taxon>
        <taxon>Pezizomycotina</taxon>
        <taxon>Sordariomycetes</taxon>
        <taxon>Hypocreomycetidae</taxon>
        <taxon>Glomerellales</taxon>
        <taxon>Glomerellaceae</taxon>
        <taxon>Colletotrichum</taxon>
        <taxon>Colletotrichum destructivum species complex</taxon>
    </lineage>
</organism>
<accession>H1VXW6</accession>
<proteinExistence type="predicted"/>
<dbReference type="Proteomes" id="UP000007174">
    <property type="component" value="Unassembled WGS sequence"/>
</dbReference>
<feature type="region of interest" description="Disordered" evidence="1">
    <location>
        <begin position="167"/>
        <end position="194"/>
    </location>
</feature>
<sequence length="194" mass="20850">MEARAALPQVADKADGTAMFGKRLWVGAVGVDEEMKELMPAQRRAPREIPYPRKQGPPCTATCRGALGTAAKDGIAPAGSCCSGGERGTSAEASSCLCPLCIWKSSYLAYSVSMITTTIEPSVSVELIQQSLSALRVCVCVCVCFLYHLRPGVTDKSTGSIPCGSWPPPGLSRHKQRRHRQRVTMPSGDRHLFL</sequence>
<protein>
    <submittedName>
        <fullName evidence="2">Uncharacterized protein</fullName>
    </submittedName>
</protein>
<evidence type="ECO:0000313" key="3">
    <source>
        <dbReference type="Proteomes" id="UP000007174"/>
    </source>
</evidence>